<dbReference type="OrthoDB" id="2142040at2759"/>
<accession>A0A812TJQ0</accession>
<organism evidence="1 2">
    <name type="scientific">Symbiodinium natans</name>
    <dbReference type="NCBI Taxonomy" id="878477"/>
    <lineage>
        <taxon>Eukaryota</taxon>
        <taxon>Sar</taxon>
        <taxon>Alveolata</taxon>
        <taxon>Dinophyceae</taxon>
        <taxon>Suessiales</taxon>
        <taxon>Symbiodiniaceae</taxon>
        <taxon>Symbiodinium</taxon>
    </lineage>
</organism>
<evidence type="ECO:0000313" key="1">
    <source>
        <dbReference type="EMBL" id="CAE7526572.1"/>
    </source>
</evidence>
<reference evidence="1" key="1">
    <citation type="submission" date="2021-02" db="EMBL/GenBank/DDBJ databases">
        <authorList>
            <person name="Dougan E. K."/>
            <person name="Rhodes N."/>
            <person name="Thang M."/>
            <person name="Chan C."/>
        </authorList>
    </citation>
    <scope>NUCLEOTIDE SEQUENCE</scope>
</reference>
<dbReference type="Gene3D" id="2.170.15.10">
    <property type="entry name" value="Proaerolysin, chain A, domain 3"/>
    <property type="match status" value="1"/>
</dbReference>
<dbReference type="Proteomes" id="UP000604046">
    <property type="component" value="Unassembled WGS sequence"/>
</dbReference>
<dbReference type="InterPro" id="IPR004991">
    <property type="entry name" value="Aerolysin-like"/>
</dbReference>
<dbReference type="AlphaFoldDB" id="A0A812TJQ0"/>
<proteinExistence type="predicted"/>
<dbReference type="InterPro" id="IPR006616">
    <property type="entry name" value="DM9_repeat"/>
</dbReference>
<dbReference type="PANTHER" id="PTHR31649:SF1">
    <property type="entry name" value="FARNESOIC ACID O-METHYL TRANSFERASE DOMAIN-CONTAINING PROTEIN"/>
    <property type="match status" value="1"/>
</dbReference>
<protein>
    <submittedName>
        <fullName evidence="1">Uncharacterized protein</fullName>
    </submittedName>
</protein>
<dbReference type="SUPFAM" id="SSF56973">
    <property type="entry name" value="Aerolisin/ETX pore-forming domain"/>
    <property type="match status" value="1"/>
</dbReference>
<dbReference type="PANTHER" id="PTHR31649">
    <property type="entry name" value="AGAP009604-PA"/>
    <property type="match status" value="1"/>
</dbReference>
<comment type="caution">
    <text evidence="1">The sequence shown here is derived from an EMBL/GenBank/DDBJ whole genome shotgun (WGS) entry which is preliminary data.</text>
</comment>
<dbReference type="EMBL" id="CAJNDS010002562">
    <property type="protein sequence ID" value="CAE7526572.1"/>
    <property type="molecule type" value="Genomic_DNA"/>
</dbReference>
<dbReference type="Pfam" id="PF03318">
    <property type="entry name" value="ETX_MTX2"/>
    <property type="match status" value="1"/>
</dbReference>
<dbReference type="Pfam" id="PF11901">
    <property type="entry name" value="DM9"/>
    <property type="match status" value="1"/>
</dbReference>
<gene>
    <name evidence="1" type="ORF">SNAT2548_LOCUS29478</name>
</gene>
<evidence type="ECO:0000313" key="2">
    <source>
        <dbReference type="Proteomes" id="UP000604046"/>
    </source>
</evidence>
<dbReference type="SMART" id="SM00696">
    <property type="entry name" value="DM9"/>
    <property type="match status" value="2"/>
</dbReference>
<sequence length="332" mass="35891">MAADLPLPAGLSWQPFSDGRVPVNAVKGGWSSDTNEPFYVGRSGHKGDITPGKVHPGHGCLYLPSGAEEHKHKSYEVLQADPAVNLHWLRYSGGHVPPGAVPGGVDHDAGGPSYIGRTVNKHKGDTVPGKIVPKLCGLYFASGGKEYFRSEYEVLVVDDPDEYELSDVKFDIAGAKSRKDPNQVSIGKETFTNRSPLEQSSTLCIDFQDTKTENWGHQVGIKLGVKTSFKTGIPCIVEGKVEVSGEFSYQHSWGSVRSTSSKQAAQVNVKAGPNSQVVAEMRATKYQIDVNYSATLKHLKDGKITKTEQISGTYKGAQFADFDVTVSKPTPL</sequence>
<name>A0A812TJQ0_9DINO</name>
<keyword evidence="2" id="KW-1185">Reference proteome</keyword>